<feature type="signal peptide" evidence="1">
    <location>
        <begin position="1"/>
        <end position="18"/>
    </location>
</feature>
<evidence type="ECO:0000313" key="3">
    <source>
        <dbReference type="EMBL" id="SHI88744.1"/>
    </source>
</evidence>
<feature type="chain" id="PRO_5012883959" description="DUF4136 domain-containing protein" evidence="1">
    <location>
        <begin position="19"/>
        <end position="173"/>
    </location>
</feature>
<dbReference type="InterPro" id="IPR025411">
    <property type="entry name" value="DUF4136"/>
</dbReference>
<accession>A0A1M6ETA8</accession>
<sequence>MKKIGILFVALVLASCNAVRVQYDYDRTADFSAYATYNYYADMDTGLSELDRKRLIKAIDFNLRNKGIKLSEEPAILIDIKSRSYTGIQRNTVGVGIGGSGRNVGGGVNIGIPMGNSKLEREVQIDFVDSQKDALIWQATAVSSFYENSSPEVREEKFLQLVTKAFSKYPPKK</sequence>
<name>A0A1M6ETA8_9FLAO</name>
<keyword evidence="4" id="KW-1185">Reference proteome</keyword>
<dbReference type="Proteomes" id="UP000184231">
    <property type="component" value="Unassembled WGS sequence"/>
</dbReference>
<evidence type="ECO:0000256" key="1">
    <source>
        <dbReference type="SAM" id="SignalP"/>
    </source>
</evidence>
<keyword evidence="1" id="KW-0732">Signal</keyword>
<dbReference type="RefSeq" id="WP_072763974.1">
    <property type="nucleotide sequence ID" value="NZ_FQYX01000007.1"/>
</dbReference>
<proteinExistence type="predicted"/>
<dbReference type="PROSITE" id="PS51257">
    <property type="entry name" value="PROKAR_LIPOPROTEIN"/>
    <property type="match status" value="1"/>
</dbReference>
<protein>
    <recommendedName>
        <fullName evidence="2">DUF4136 domain-containing protein</fullName>
    </recommendedName>
</protein>
<dbReference type="EMBL" id="FQYX01000007">
    <property type="protein sequence ID" value="SHI88744.1"/>
    <property type="molecule type" value="Genomic_DNA"/>
</dbReference>
<feature type="domain" description="DUF4136" evidence="2">
    <location>
        <begin position="21"/>
        <end position="171"/>
    </location>
</feature>
<gene>
    <name evidence="3" type="ORF">SAMN04487911_10745</name>
</gene>
<evidence type="ECO:0000259" key="2">
    <source>
        <dbReference type="Pfam" id="PF13590"/>
    </source>
</evidence>
<dbReference type="OrthoDB" id="1430233at2"/>
<dbReference type="Pfam" id="PF13590">
    <property type="entry name" value="DUF4136"/>
    <property type="match status" value="1"/>
</dbReference>
<dbReference type="Gene3D" id="3.30.160.670">
    <property type="match status" value="1"/>
</dbReference>
<dbReference type="STRING" id="558155.SAMN04487911_10745"/>
<dbReference type="AlphaFoldDB" id="A0A1M6ETA8"/>
<reference evidence="3 4" key="1">
    <citation type="submission" date="2016-11" db="EMBL/GenBank/DDBJ databases">
        <authorList>
            <person name="Jaros S."/>
            <person name="Januszkiewicz K."/>
            <person name="Wedrychowicz H."/>
        </authorList>
    </citation>
    <scope>NUCLEOTIDE SEQUENCE [LARGE SCALE GENOMIC DNA]</scope>
    <source>
        <strain evidence="3 4">CGMCC 1.8863</strain>
    </source>
</reference>
<organism evidence="3 4">
    <name type="scientific">Arenibacter nanhaiticus</name>
    <dbReference type="NCBI Taxonomy" id="558155"/>
    <lineage>
        <taxon>Bacteria</taxon>
        <taxon>Pseudomonadati</taxon>
        <taxon>Bacteroidota</taxon>
        <taxon>Flavobacteriia</taxon>
        <taxon>Flavobacteriales</taxon>
        <taxon>Flavobacteriaceae</taxon>
        <taxon>Arenibacter</taxon>
    </lineage>
</organism>
<evidence type="ECO:0000313" key="4">
    <source>
        <dbReference type="Proteomes" id="UP000184231"/>
    </source>
</evidence>